<evidence type="ECO:0000313" key="2">
    <source>
        <dbReference type="EMBL" id="CAI2377509.1"/>
    </source>
</evidence>
<keyword evidence="3" id="KW-1185">Reference proteome</keyword>
<comment type="caution">
    <text evidence="2">The sequence shown here is derived from an EMBL/GenBank/DDBJ whole genome shotgun (WGS) entry which is preliminary data.</text>
</comment>
<feature type="region of interest" description="Disordered" evidence="1">
    <location>
        <begin position="1"/>
        <end position="21"/>
    </location>
</feature>
<dbReference type="Proteomes" id="UP001295684">
    <property type="component" value="Unassembled WGS sequence"/>
</dbReference>
<evidence type="ECO:0000256" key="1">
    <source>
        <dbReference type="SAM" id="MobiDB-lite"/>
    </source>
</evidence>
<feature type="compositionally biased region" description="Basic and acidic residues" evidence="1">
    <location>
        <begin position="47"/>
        <end position="56"/>
    </location>
</feature>
<dbReference type="AlphaFoldDB" id="A0AAD2D1K1"/>
<organism evidence="2 3">
    <name type="scientific">Euplotes crassus</name>
    <dbReference type="NCBI Taxonomy" id="5936"/>
    <lineage>
        <taxon>Eukaryota</taxon>
        <taxon>Sar</taxon>
        <taxon>Alveolata</taxon>
        <taxon>Ciliophora</taxon>
        <taxon>Intramacronucleata</taxon>
        <taxon>Spirotrichea</taxon>
        <taxon>Hypotrichia</taxon>
        <taxon>Euplotida</taxon>
        <taxon>Euplotidae</taxon>
        <taxon>Moneuplotes</taxon>
    </lineage>
</organism>
<name>A0AAD2D1K1_EUPCR</name>
<evidence type="ECO:0000313" key="3">
    <source>
        <dbReference type="Proteomes" id="UP001295684"/>
    </source>
</evidence>
<sequence>MLTKSSEVKPCPLLVQGPLNKKKSELQELKELALSILDAESSSSGVQRKERKAELKQKKKIKTSTKKQGSPKKRDDKFKRKLRELLEHHNPDPSLKPPQETPQNKLCADTSKPSKCNQPAAGFEKIGEVYFKTSLLEEEFKFYNSSCSQRE</sequence>
<feature type="region of interest" description="Disordered" evidence="1">
    <location>
        <begin position="37"/>
        <end position="119"/>
    </location>
</feature>
<reference evidence="2" key="1">
    <citation type="submission" date="2023-07" db="EMBL/GenBank/DDBJ databases">
        <authorList>
            <consortium name="AG Swart"/>
            <person name="Singh M."/>
            <person name="Singh A."/>
            <person name="Seah K."/>
            <person name="Emmerich C."/>
        </authorList>
    </citation>
    <scope>NUCLEOTIDE SEQUENCE</scope>
    <source>
        <strain evidence="2">DP1</strain>
    </source>
</reference>
<feature type="compositionally biased region" description="Basic and acidic residues" evidence="1">
    <location>
        <begin position="72"/>
        <end position="91"/>
    </location>
</feature>
<feature type="compositionally biased region" description="Basic residues" evidence="1">
    <location>
        <begin position="57"/>
        <end position="71"/>
    </location>
</feature>
<gene>
    <name evidence="2" type="ORF">ECRASSUSDP1_LOCUS18895</name>
</gene>
<dbReference type="EMBL" id="CAMPGE010019155">
    <property type="protein sequence ID" value="CAI2377509.1"/>
    <property type="molecule type" value="Genomic_DNA"/>
</dbReference>
<accession>A0AAD2D1K1</accession>
<proteinExistence type="predicted"/>
<protein>
    <submittedName>
        <fullName evidence="2">Uncharacterized protein</fullName>
    </submittedName>
</protein>